<evidence type="ECO:0000256" key="5">
    <source>
        <dbReference type="RuleBase" id="RU361279"/>
    </source>
</evidence>
<dbReference type="GO" id="GO:0030272">
    <property type="term" value="F:5-formyltetrahydrofolate cyclo-ligase activity"/>
    <property type="evidence" value="ECO:0007669"/>
    <property type="project" value="UniProtKB-EC"/>
</dbReference>
<evidence type="ECO:0000256" key="1">
    <source>
        <dbReference type="ARBA" id="ARBA00010638"/>
    </source>
</evidence>
<dbReference type="SUPFAM" id="SSF100950">
    <property type="entry name" value="NagB/RpiA/CoA transferase-like"/>
    <property type="match status" value="1"/>
</dbReference>
<dbReference type="AlphaFoldDB" id="A0A6L6QDH5"/>
<dbReference type="Pfam" id="PF01812">
    <property type="entry name" value="5-FTHF_cyc-lig"/>
    <property type="match status" value="1"/>
</dbReference>
<dbReference type="EC" id="6.3.3.2" evidence="5"/>
<comment type="cofactor">
    <cofactor evidence="5">
        <name>Mg(2+)</name>
        <dbReference type="ChEBI" id="CHEBI:18420"/>
    </cofactor>
</comment>
<dbReference type="PANTHER" id="PTHR23407">
    <property type="entry name" value="ATPASE INHIBITOR/5-FORMYLTETRAHYDROFOLATE CYCLO-LIGASE"/>
    <property type="match status" value="1"/>
</dbReference>
<sequence length="194" mass="21493">MTSPTRIPRNPDGQPAPGKAELRKIMLAARRALAPETRAQWDQEIGAKVVQWWRESGVGSVGVYWPLRDEPNLHACYAELAELGVRLLLPVVLEKHAPLAFSEWTIGEPMVKDSMGVAVPAMLRIVEEYPPALLIPCLGYNPQGYRLGYGGGFYDRTLAREPRPATVGVAYRCLVAEFGSDEHDVALDRIITED</sequence>
<comment type="catalytic activity">
    <reaction evidence="5">
        <text>(6S)-5-formyl-5,6,7,8-tetrahydrofolate + ATP = (6R)-5,10-methenyltetrahydrofolate + ADP + phosphate</text>
        <dbReference type="Rhea" id="RHEA:10488"/>
        <dbReference type="ChEBI" id="CHEBI:30616"/>
        <dbReference type="ChEBI" id="CHEBI:43474"/>
        <dbReference type="ChEBI" id="CHEBI:57455"/>
        <dbReference type="ChEBI" id="CHEBI:57457"/>
        <dbReference type="ChEBI" id="CHEBI:456216"/>
        <dbReference type="EC" id="6.3.3.2"/>
    </reaction>
</comment>
<dbReference type="NCBIfam" id="TIGR02727">
    <property type="entry name" value="MTHFS_bact"/>
    <property type="match status" value="1"/>
</dbReference>
<keyword evidence="2 4" id="KW-0547">Nucleotide-binding</keyword>
<evidence type="ECO:0000313" key="7">
    <source>
        <dbReference type="Proteomes" id="UP000472320"/>
    </source>
</evidence>
<dbReference type="PANTHER" id="PTHR23407:SF1">
    <property type="entry name" value="5-FORMYLTETRAHYDROFOLATE CYCLO-LIGASE"/>
    <property type="match status" value="1"/>
</dbReference>
<evidence type="ECO:0000256" key="3">
    <source>
        <dbReference type="ARBA" id="ARBA00022840"/>
    </source>
</evidence>
<evidence type="ECO:0000313" key="6">
    <source>
        <dbReference type="EMBL" id="MTW09776.1"/>
    </source>
</evidence>
<evidence type="ECO:0000256" key="2">
    <source>
        <dbReference type="ARBA" id="ARBA00022741"/>
    </source>
</evidence>
<keyword evidence="3 4" id="KW-0067">ATP-binding</keyword>
<dbReference type="GO" id="GO:0009396">
    <property type="term" value="P:folic acid-containing compound biosynthetic process"/>
    <property type="evidence" value="ECO:0007669"/>
    <property type="project" value="TreeGrafter"/>
</dbReference>
<dbReference type="Gene3D" id="3.40.50.10420">
    <property type="entry name" value="NagB/RpiA/CoA transferase-like"/>
    <property type="match status" value="1"/>
</dbReference>
<dbReference type="GO" id="GO:0005524">
    <property type="term" value="F:ATP binding"/>
    <property type="evidence" value="ECO:0007669"/>
    <property type="project" value="UniProtKB-KW"/>
</dbReference>
<dbReference type="OrthoDB" id="9801938at2"/>
<name>A0A6L6QDH5_9BURK</name>
<reference evidence="6 7" key="1">
    <citation type="submission" date="2019-11" db="EMBL/GenBank/DDBJ databases">
        <title>Type strains purchased from KCTC, JCM and DSMZ.</title>
        <authorList>
            <person name="Lu H."/>
        </authorList>
    </citation>
    <scope>NUCLEOTIDE SEQUENCE [LARGE SCALE GENOMIC DNA]</scope>
    <source>
        <strain evidence="6 7">JCM 31587</strain>
    </source>
</reference>
<dbReference type="PIRSF" id="PIRSF006806">
    <property type="entry name" value="FTHF_cligase"/>
    <property type="match status" value="1"/>
</dbReference>
<evidence type="ECO:0000256" key="4">
    <source>
        <dbReference type="PIRSR" id="PIRSR006806-1"/>
    </source>
</evidence>
<dbReference type="InterPro" id="IPR037171">
    <property type="entry name" value="NagB/RpiA_transferase-like"/>
</dbReference>
<accession>A0A6L6QDH5</accession>
<comment type="similarity">
    <text evidence="1 5">Belongs to the 5-formyltetrahydrofolate cyclo-ligase family.</text>
</comment>
<dbReference type="Proteomes" id="UP000472320">
    <property type="component" value="Unassembled WGS sequence"/>
</dbReference>
<protein>
    <recommendedName>
        <fullName evidence="5">5-formyltetrahydrofolate cyclo-ligase</fullName>
        <ecNumber evidence="5">6.3.3.2</ecNumber>
    </recommendedName>
</protein>
<dbReference type="GO" id="GO:0035999">
    <property type="term" value="P:tetrahydrofolate interconversion"/>
    <property type="evidence" value="ECO:0007669"/>
    <property type="project" value="TreeGrafter"/>
</dbReference>
<dbReference type="InterPro" id="IPR024185">
    <property type="entry name" value="FTHF_cligase-like_sf"/>
</dbReference>
<feature type="binding site" evidence="4">
    <location>
        <position position="70"/>
    </location>
    <ligand>
        <name>substrate</name>
    </ligand>
</feature>
<gene>
    <name evidence="6" type="ORF">GM658_04120</name>
</gene>
<keyword evidence="5" id="KW-0479">Metal-binding</keyword>
<dbReference type="RefSeq" id="WP_155452723.1">
    <property type="nucleotide sequence ID" value="NZ_WNKX01000002.1"/>
</dbReference>
<keyword evidence="6" id="KW-0436">Ligase</keyword>
<dbReference type="InterPro" id="IPR002698">
    <property type="entry name" value="FTHF_cligase"/>
</dbReference>
<dbReference type="EMBL" id="WNKX01000002">
    <property type="protein sequence ID" value="MTW09776.1"/>
    <property type="molecule type" value="Genomic_DNA"/>
</dbReference>
<dbReference type="GO" id="GO:0046872">
    <property type="term" value="F:metal ion binding"/>
    <property type="evidence" value="ECO:0007669"/>
    <property type="project" value="UniProtKB-KW"/>
</dbReference>
<keyword evidence="7" id="KW-1185">Reference proteome</keyword>
<feature type="binding site" evidence="4">
    <location>
        <begin position="146"/>
        <end position="154"/>
    </location>
    <ligand>
        <name>ATP</name>
        <dbReference type="ChEBI" id="CHEBI:30616"/>
    </ligand>
</feature>
<keyword evidence="5" id="KW-0460">Magnesium</keyword>
<proteinExistence type="inferred from homology"/>
<organism evidence="6 7">
    <name type="scientific">Massilia eburnea</name>
    <dbReference type="NCBI Taxonomy" id="1776165"/>
    <lineage>
        <taxon>Bacteria</taxon>
        <taxon>Pseudomonadati</taxon>
        <taxon>Pseudomonadota</taxon>
        <taxon>Betaproteobacteria</taxon>
        <taxon>Burkholderiales</taxon>
        <taxon>Oxalobacteraceae</taxon>
        <taxon>Telluria group</taxon>
        <taxon>Massilia</taxon>
    </lineage>
</organism>
<comment type="caution">
    <text evidence="6">The sequence shown here is derived from an EMBL/GenBank/DDBJ whole genome shotgun (WGS) entry which is preliminary data.</text>
</comment>
<feature type="binding site" evidence="4">
    <location>
        <begin position="19"/>
        <end position="23"/>
    </location>
    <ligand>
        <name>ATP</name>
        <dbReference type="ChEBI" id="CHEBI:30616"/>
    </ligand>
</feature>